<accession>A0A1H4SQC4</accession>
<dbReference type="EMBL" id="FNSN01000003">
    <property type="protein sequence ID" value="SEC46336.1"/>
    <property type="molecule type" value="Genomic_DNA"/>
</dbReference>
<keyword evidence="4" id="KW-1185">Reference proteome</keyword>
<dbReference type="Gene3D" id="3.30.420.40">
    <property type="match status" value="1"/>
</dbReference>
<dbReference type="CDD" id="cd24119">
    <property type="entry name" value="ASKHA_NBD_MtPPX2-like"/>
    <property type="match status" value="1"/>
</dbReference>
<reference evidence="3 4" key="1">
    <citation type="submission" date="2016-10" db="EMBL/GenBank/DDBJ databases">
        <authorList>
            <person name="de Groot N.N."/>
        </authorList>
    </citation>
    <scope>NUCLEOTIDE SEQUENCE [LARGE SCALE GENOMIC DNA]</scope>
    <source>
        <strain evidence="3 4">DSM 10495</strain>
    </source>
</reference>
<dbReference type="GO" id="GO:0016462">
    <property type="term" value="F:pyrophosphatase activity"/>
    <property type="evidence" value="ECO:0007669"/>
    <property type="project" value="TreeGrafter"/>
</dbReference>
<dbReference type="InterPro" id="IPR007511">
    <property type="entry name" value="DUF501"/>
</dbReference>
<evidence type="ECO:0000313" key="3">
    <source>
        <dbReference type="EMBL" id="SEC46336.1"/>
    </source>
</evidence>
<dbReference type="PANTHER" id="PTHR30005">
    <property type="entry name" value="EXOPOLYPHOSPHATASE"/>
    <property type="match status" value="1"/>
</dbReference>
<evidence type="ECO:0000259" key="2">
    <source>
        <dbReference type="Pfam" id="PF02541"/>
    </source>
</evidence>
<name>A0A1H4SQC4_9MICC</name>
<dbReference type="InterPro" id="IPR003695">
    <property type="entry name" value="Ppx_GppA_N"/>
</dbReference>
<dbReference type="PANTHER" id="PTHR30005:SF13">
    <property type="entry name" value="EXOPOLYPHOSPHATASE 2"/>
    <property type="match status" value="1"/>
</dbReference>
<evidence type="ECO:0000313" key="4">
    <source>
        <dbReference type="Proteomes" id="UP000182652"/>
    </source>
</evidence>
<organism evidence="3 4">
    <name type="scientific">Arthrobacter woluwensis</name>
    <dbReference type="NCBI Taxonomy" id="156980"/>
    <lineage>
        <taxon>Bacteria</taxon>
        <taxon>Bacillati</taxon>
        <taxon>Actinomycetota</taxon>
        <taxon>Actinomycetes</taxon>
        <taxon>Micrococcales</taxon>
        <taxon>Micrococcaceae</taxon>
        <taxon>Arthrobacter</taxon>
    </lineage>
</organism>
<protein>
    <submittedName>
        <fullName evidence="3">Exopolyphosphatase / guanosine-5'-triphosphate,3'-diphosphate pyrophosphatase</fullName>
    </submittedName>
</protein>
<dbReference type="STRING" id="156980.SAMN04489745_2934"/>
<dbReference type="SUPFAM" id="SSF53067">
    <property type="entry name" value="Actin-like ATPase domain"/>
    <property type="match status" value="2"/>
</dbReference>
<dbReference type="Pfam" id="PF02541">
    <property type="entry name" value="Ppx-GppA"/>
    <property type="match status" value="1"/>
</dbReference>
<proteinExistence type="predicted"/>
<gene>
    <name evidence="3" type="ORF">SAMN04489745_2934</name>
</gene>
<dbReference type="Pfam" id="PF04417">
    <property type="entry name" value="DUF501"/>
    <property type="match status" value="1"/>
</dbReference>
<dbReference type="Proteomes" id="UP000182652">
    <property type="component" value="Unassembled WGS sequence"/>
</dbReference>
<sequence>MSATAHQPTGGEDRTVTEQDLDTLSRQLGRPVRDVVEISARCVCGNPLVAATAPRLGNGTPFPTTFYLTHPVITSAVSRLEATGRMNEMNERLASDPELAASHRAAHEAYLAARREIGRISGVGEVPEIDGISAGGMPERVKCLHVLVGHSLAAGPGVNVLGDEAIEGIAEWWTMDRCSCDGAWDTSGQAPAKDLSRHGPQGRPDLVGRPAPRRSTTRRVAAIDCGTNSIRLLVADRDAKGRLEDVVREMRVVRLGQDVDKTGEFAPEALERTFAAAEEYARLIAENPAPAGDSTEDGSVALTPADIRFVATSASRDARNRQTFVDGIRERLGVDLEVISGDEEASLSFAGAASVLPPRGEELTLVVDLGGGSTEFVLGDDDGVRAARSVDVGCVRLTERHLRSDPPTAEEIASAEADVNAALDLVLETVPLGRASAVVGVAGSITTITAHALGLERYDSSRIHGVHLSFADLRRACDSLLSMTRDERAALGFMHPGRVDVIGAGALVWRTVLGRLEDLSQGRLQEAVTSEHDILDGIALSIA</sequence>
<dbReference type="InterPro" id="IPR043129">
    <property type="entry name" value="ATPase_NBD"/>
</dbReference>
<feature type="domain" description="Ppx/GppA phosphatase N-terminal" evidence="2">
    <location>
        <begin position="234"/>
        <end position="535"/>
    </location>
</feature>
<feature type="region of interest" description="Disordered" evidence="1">
    <location>
        <begin position="188"/>
        <end position="217"/>
    </location>
</feature>
<evidence type="ECO:0000256" key="1">
    <source>
        <dbReference type="SAM" id="MobiDB-lite"/>
    </source>
</evidence>
<dbReference type="Gene3D" id="3.30.420.150">
    <property type="entry name" value="Exopolyphosphatase. Domain 2"/>
    <property type="match status" value="1"/>
</dbReference>
<dbReference type="InterPro" id="IPR050273">
    <property type="entry name" value="GppA/Ppx_hydrolase"/>
</dbReference>
<dbReference type="AlphaFoldDB" id="A0A1H4SQC4"/>